<proteinExistence type="predicted"/>
<dbReference type="AlphaFoldDB" id="A0A834YWG6"/>
<name>A0A834YWG6_TETSI</name>
<evidence type="ECO:0000256" key="1">
    <source>
        <dbReference type="SAM" id="MobiDB-lite"/>
    </source>
</evidence>
<dbReference type="OrthoDB" id="10546158at2759"/>
<evidence type="ECO:0000313" key="2">
    <source>
        <dbReference type="EMBL" id="KAF8397124.1"/>
    </source>
</evidence>
<keyword evidence="3" id="KW-1185">Reference proteome</keyword>
<reference evidence="2 3" key="1">
    <citation type="submission" date="2020-04" db="EMBL/GenBank/DDBJ databases">
        <title>Plant Genome Project.</title>
        <authorList>
            <person name="Zhang R.-G."/>
        </authorList>
    </citation>
    <scope>NUCLEOTIDE SEQUENCE [LARGE SCALE GENOMIC DNA]</scope>
    <source>
        <strain evidence="2">YNK0</strain>
        <tissue evidence="2">Leaf</tissue>
    </source>
</reference>
<feature type="region of interest" description="Disordered" evidence="1">
    <location>
        <begin position="148"/>
        <end position="167"/>
    </location>
</feature>
<comment type="caution">
    <text evidence="2">The sequence shown here is derived from an EMBL/GenBank/DDBJ whole genome shotgun (WGS) entry which is preliminary data.</text>
</comment>
<dbReference type="EMBL" id="JABCRI010000011">
    <property type="protein sequence ID" value="KAF8397124.1"/>
    <property type="molecule type" value="Genomic_DNA"/>
</dbReference>
<organism evidence="2 3">
    <name type="scientific">Tetracentron sinense</name>
    <name type="common">Spur-leaf</name>
    <dbReference type="NCBI Taxonomy" id="13715"/>
    <lineage>
        <taxon>Eukaryota</taxon>
        <taxon>Viridiplantae</taxon>
        <taxon>Streptophyta</taxon>
        <taxon>Embryophyta</taxon>
        <taxon>Tracheophyta</taxon>
        <taxon>Spermatophyta</taxon>
        <taxon>Magnoliopsida</taxon>
        <taxon>Trochodendrales</taxon>
        <taxon>Trochodendraceae</taxon>
        <taxon>Tetracentron</taxon>
    </lineage>
</organism>
<sequence>MEKIDGVNQPGSDTKKESKITLELAELFSAEFSLSFKSSADVVKGTEVDVDRIADWVDRSSSLTETSPSPVTPSRSPAMTITGKLNPENDTIFLKLQIPDHKDGITQNFCYLYIVCSHREQLMTGDRNEISSLVPNWKEWEPSQFHPHQSSSYLDGDDGGPHHPFYSVSPSQASLSGLITLSGTNGCDWIQDDLLVDDEASSYSSLNSCNYSNLSYNSSDEDDLDLSPRRREPHSIAKTIKSTRFCPQEDIGTSCYKQCNVLLRSQRAYSSNIEEGITKIRSLVDLRSQLLHRFLVEEVNKRRLFKTVGVVENIGFQAPCQLSGKEMRSVGGA</sequence>
<protein>
    <submittedName>
        <fullName evidence="2">Uncharacterized protein</fullName>
    </submittedName>
</protein>
<dbReference type="Proteomes" id="UP000655225">
    <property type="component" value="Unassembled WGS sequence"/>
</dbReference>
<gene>
    <name evidence="2" type="ORF">HHK36_016031</name>
</gene>
<accession>A0A834YWG6</accession>
<evidence type="ECO:0000313" key="3">
    <source>
        <dbReference type="Proteomes" id="UP000655225"/>
    </source>
</evidence>